<proteinExistence type="predicted"/>
<dbReference type="InterPro" id="IPR023829">
    <property type="entry name" value="PGA_PgaD"/>
</dbReference>
<dbReference type="EMBL" id="JACHEN010000011">
    <property type="protein sequence ID" value="MBB6215965.1"/>
    <property type="molecule type" value="Genomic_DNA"/>
</dbReference>
<comment type="caution">
    <text evidence="2">The sequence shown here is derived from an EMBL/GenBank/DDBJ whole genome shotgun (WGS) entry which is preliminary data.</text>
</comment>
<dbReference type="NCBIfam" id="TIGR03940">
    <property type="entry name" value="PGA_PgaD"/>
    <property type="match status" value="1"/>
</dbReference>
<gene>
    <name evidence="2" type="ORF">HNQ80_002056</name>
</gene>
<keyword evidence="1" id="KW-0472">Membrane</keyword>
<protein>
    <submittedName>
        <fullName evidence="2">Poly-beta-1,6-N-acetyl-D-glucosamine biosynthesis protein PgaD</fullName>
    </submittedName>
</protein>
<dbReference type="AlphaFoldDB" id="A0A841L0Q7"/>
<evidence type="ECO:0000256" key="1">
    <source>
        <dbReference type="SAM" id="Phobius"/>
    </source>
</evidence>
<keyword evidence="3" id="KW-1185">Reference proteome</keyword>
<organism evidence="2 3">
    <name type="scientific">Anaerosolibacter carboniphilus</name>
    <dbReference type="NCBI Taxonomy" id="1417629"/>
    <lineage>
        <taxon>Bacteria</taxon>
        <taxon>Bacillati</taxon>
        <taxon>Bacillota</taxon>
        <taxon>Clostridia</taxon>
        <taxon>Peptostreptococcales</taxon>
        <taxon>Thermotaleaceae</taxon>
        <taxon>Anaerosolibacter</taxon>
    </lineage>
</organism>
<name>A0A841L0Q7_9FIRM</name>
<reference evidence="2 3" key="1">
    <citation type="submission" date="2020-08" db="EMBL/GenBank/DDBJ databases">
        <title>Genomic Encyclopedia of Type Strains, Phase IV (KMG-IV): sequencing the most valuable type-strain genomes for metagenomic binning, comparative biology and taxonomic classification.</title>
        <authorList>
            <person name="Goeker M."/>
        </authorList>
    </citation>
    <scope>NUCLEOTIDE SEQUENCE [LARGE SCALE GENOMIC DNA]</scope>
    <source>
        <strain evidence="2 3">DSM 103526</strain>
    </source>
</reference>
<keyword evidence="1" id="KW-1133">Transmembrane helix</keyword>
<dbReference type="GO" id="GO:0043709">
    <property type="term" value="P:cell adhesion involved in single-species biofilm formation"/>
    <property type="evidence" value="ECO:0007669"/>
    <property type="project" value="InterPro"/>
</dbReference>
<keyword evidence="1" id="KW-0812">Transmembrane</keyword>
<evidence type="ECO:0000313" key="3">
    <source>
        <dbReference type="Proteomes" id="UP000579281"/>
    </source>
</evidence>
<evidence type="ECO:0000313" key="2">
    <source>
        <dbReference type="EMBL" id="MBB6215965.1"/>
    </source>
</evidence>
<sequence length="136" mass="16201">MHNMLIDGRQKRRIKIIESIITVLGWLYMLGFFVYTILTLVLWYFNINYIYNELFFMQNIFDTLKIISVTVIAAIVAFTIMLGWGQYNYQRFGNLDRRQFPKAVSSDALAEYFKIPIQQVEELQNNKWITLEKTIV</sequence>
<accession>A0A841L0Q7</accession>
<feature type="transmembrane region" description="Helical" evidence="1">
    <location>
        <begin position="66"/>
        <end position="89"/>
    </location>
</feature>
<dbReference type="Proteomes" id="UP000579281">
    <property type="component" value="Unassembled WGS sequence"/>
</dbReference>
<dbReference type="Pfam" id="PF13994">
    <property type="entry name" value="PgaD"/>
    <property type="match status" value="1"/>
</dbReference>
<feature type="transmembrane region" description="Helical" evidence="1">
    <location>
        <begin position="20"/>
        <end position="46"/>
    </location>
</feature>